<keyword evidence="2" id="KW-1185">Reference proteome</keyword>
<name>A0A0V1MQ03_9BILA</name>
<dbReference type="Proteomes" id="UP000054843">
    <property type="component" value="Unassembled WGS sequence"/>
</dbReference>
<gene>
    <name evidence="1" type="ORF">T10_3747</name>
</gene>
<reference evidence="1 2" key="1">
    <citation type="submission" date="2015-01" db="EMBL/GenBank/DDBJ databases">
        <title>Evolution of Trichinella species and genotypes.</title>
        <authorList>
            <person name="Korhonen P.K."/>
            <person name="Edoardo P."/>
            <person name="Giuseppe L.R."/>
            <person name="Gasser R.B."/>
        </authorList>
    </citation>
    <scope>NUCLEOTIDE SEQUENCE [LARGE SCALE GENOMIC DNA]</scope>
    <source>
        <strain evidence="1">ISS1980</strain>
    </source>
</reference>
<sequence>MDDDAQQLGSMPMAAKENAFQELIGQYAFIILMCSRVCETINCAKCLKQLSGGPFIRLLTGVGTFQRALSANFEKYENLS</sequence>
<organism evidence="1 2">
    <name type="scientific">Trichinella papuae</name>
    <dbReference type="NCBI Taxonomy" id="268474"/>
    <lineage>
        <taxon>Eukaryota</taxon>
        <taxon>Metazoa</taxon>
        <taxon>Ecdysozoa</taxon>
        <taxon>Nematoda</taxon>
        <taxon>Enoplea</taxon>
        <taxon>Dorylaimia</taxon>
        <taxon>Trichinellida</taxon>
        <taxon>Trichinellidae</taxon>
        <taxon>Trichinella</taxon>
    </lineage>
</organism>
<evidence type="ECO:0000313" key="2">
    <source>
        <dbReference type="Proteomes" id="UP000054843"/>
    </source>
</evidence>
<dbReference type="AlphaFoldDB" id="A0A0V1MQ03"/>
<comment type="caution">
    <text evidence="1">The sequence shown here is derived from an EMBL/GenBank/DDBJ whole genome shotgun (WGS) entry which is preliminary data.</text>
</comment>
<evidence type="ECO:0000313" key="1">
    <source>
        <dbReference type="EMBL" id="KRZ73897.1"/>
    </source>
</evidence>
<protein>
    <submittedName>
        <fullName evidence="1">Uncharacterized protein</fullName>
    </submittedName>
</protein>
<accession>A0A0V1MQ03</accession>
<proteinExistence type="predicted"/>
<dbReference type="EMBL" id="JYDO01000057">
    <property type="protein sequence ID" value="KRZ73897.1"/>
    <property type="molecule type" value="Genomic_DNA"/>
</dbReference>